<feature type="transmembrane region" description="Helical" evidence="8">
    <location>
        <begin position="382"/>
        <end position="399"/>
    </location>
</feature>
<feature type="transmembrane region" description="Helical" evidence="8">
    <location>
        <begin position="242"/>
        <end position="271"/>
    </location>
</feature>
<protein>
    <recommendedName>
        <fullName evidence="8">Ammonium transporter</fullName>
    </recommendedName>
</protein>
<dbReference type="PANTHER" id="PTHR11730:SF58">
    <property type="entry name" value="AMMONIUM TRANSPORTER"/>
    <property type="match status" value="1"/>
</dbReference>
<evidence type="ECO:0000256" key="5">
    <source>
        <dbReference type="ARBA" id="ARBA00022989"/>
    </source>
</evidence>
<feature type="transmembrane region" description="Helical" evidence="8">
    <location>
        <begin position="135"/>
        <end position="153"/>
    </location>
</feature>
<keyword evidence="10" id="KW-1185">Reference proteome</keyword>
<evidence type="ECO:0000256" key="6">
    <source>
        <dbReference type="ARBA" id="ARBA00023136"/>
    </source>
</evidence>
<keyword evidence="5 8" id="KW-1133">Transmembrane helix</keyword>
<evidence type="ECO:0000256" key="1">
    <source>
        <dbReference type="ARBA" id="ARBA00004141"/>
    </source>
</evidence>
<dbReference type="NCBIfam" id="TIGR00836">
    <property type="entry name" value="amt"/>
    <property type="match status" value="1"/>
</dbReference>
<dbReference type="RefSeq" id="XP_014673215.1">
    <property type="nucleotide sequence ID" value="XM_014817729.1"/>
</dbReference>
<comment type="subcellular location">
    <subcellularLocation>
        <location evidence="8">Cell membrane</location>
        <topology evidence="8">Multi-pass membrane protein</topology>
    </subcellularLocation>
    <subcellularLocation>
        <location evidence="1">Membrane</location>
        <topology evidence="1">Multi-pass membrane protein</topology>
    </subcellularLocation>
</comment>
<keyword evidence="4 8" id="KW-0812">Transmembrane</keyword>
<feature type="transmembrane region" description="Helical" evidence="8">
    <location>
        <begin position="449"/>
        <end position="477"/>
    </location>
</feature>
<reference evidence="11" key="1">
    <citation type="submission" date="2025-08" db="UniProtKB">
        <authorList>
            <consortium name="RefSeq"/>
        </authorList>
    </citation>
    <scope>IDENTIFICATION</scope>
</reference>
<dbReference type="SUPFAM" id="SSF111352">
    <property type="entry name" value="Ammonium transporter"/>
    <property type="match status" value="1"/>
</dbReference>
<evidence type="ECO:0000256" key="8">
    <source>
        <dbReference type="RuleBase" id="RU362002"/>
    </source>
</evidence>
<evidence type="ECO:0000256" key="3">
    <source>
        <dbReference type="ARBA" id="ARBA00022448"/>
    </source>
</evidence>
<dbReference type="PANTHER" id="PTHR11730">
    <property type="entry name" value="AMMONIUM TRANSPORTER"/>
    <property type="match status" value="1"/>
</dbReference>
<dbReference type="InterPro" id="IPR001905">
    <property type="entry name" value="Ammonium_transpt"/>
</dbReference>
<gene>
    <name evidence="11" type="primary">LOC106813562</name>
</gene>
<dbReference type="InterPro" id="IPR029020">
    <property type="entry name" value="Ammonium/urea_transptr"/>
</dbReference>
<dbReference type="Gene3D" id="1.10.3430.10">
    <property type="entry name" value="Ammonium transporter AmtB like domains"/>
    <property type="match status" value="1"/>
</dbReference>
<evidence type="ECO:0000256" key="4">
    <source>
        <dbReference type="ARBA" id="ARBA00022692"/>
    </source>
</evidence>
<feature type="transmembrane region" description="Helical" evidence="8">
    <location>
        <begin position="411"/>
        <end position="429"/>
    </location>
</feature>
<evidence type="ECO:0000313" key="10">
    <source>
        <dbReference type="Proteomes" id="UP000695022"/>
    </source>
</evidence>
<feature type="transmembrane region" description="Helical" evidence="8">
    <location>
        <begin position="324"/>
        <end position="346"/>
    </location>
</feature>
<evidence type="ECO:0000313" key="11">
    <source>
        <dbReference type="RefSeq" id="XP_014673215.1"/>
    </source>
</evidence>
<comment type="similarity">
    <text evidence="2 8">Belongs to the ammonia transporter channel (TC 1.A.11.2) family.</text>
</comment>
<keyword evidence="3 8" id="KW-0813">Transport</keyword>
<dbReference type="Pfam" id="PF00909">
    <property type="entry name" value="Ammonium_transp"/>
    <property type="match status" value="1"/>
</dbReference>
<dbReference type="Proteomes" id="UP000695022">
    <property type="component" value="Unplaced"/>
</dbReference>
<dbReference type="GeneID" id="106813562"/>
<keyword evidence="7 8" id="KW-0924">Ammonia transport</keyword>
<evidence type="ECO:0000259" key="9">
    <source>
        <dbReference type="Pfam" id="PF00909"/>
    </source>
</evidence>
<evidence type="ECO:0000256" key="7">
    <source>
        <dbReference type="ARBA" id="ARBA00023177"/>
    </source>
</evidence>
<feature type="transmembrane region" description="Helical" evidence="8">
    <location>
        <begin position="187"/>
        <end position="209"/>
    </location>
</feature>
<keyword evidence="6 8" id="KW-0472">Membrane</keyword>
<feature type="transmembrane region" description="Helical" evidence="8">
    <location>
        <begin position="216"/>
        <end position="236"/>
    </location>
</feature>
<proteinExistence type="inferred from homology"/>
<dbReference type="InterPro" id="IPR024041">
    <property type="entry name" value="NH4_transpt_AmtB-like_dom"/>
</dbReference>
<feature type="domain" description="Ammonium transporter AmtB-like" evidence="9">
    <location>
        <begin position="104"/>
        <end position="495"/>
    </location>
</feature>
<evidence type="ECO:0000256" key="2">
    <source>
        <dbReference type="ARBA" id="ARBA00005887"/>
    </source>
</evidence>
<organism evidence="10 11">
    <name type="scientific">Priapulus caudatus</name>
    <name type="common">Priapulid worm</name>
    <dbReference type="NCBI Taxonomy" id="37621"/>
    <lineage>
        <taxon>Eukaryota</taxon>
        <taxon>Metazoa</taxon>
        <taxon>Ecdysozoa</taxon>
        <taxon>Scalidophora</taxon>
        <taxon>Priapulida</taxon>
        <taxon>Priapulimorpha</taxon>
        <taxon>Priapulimorphida</taxon>
        <taxon>Priapulidae</taxon>
        <taxon>Priapulus</taxon>
    </lineage>
</organism>
<sequence length="561" mass="60839">MTVDTRRRSYARKQAYGKTFTTATEKKRRREVMNQRSGTKSDSWRAQYQLRLIMDVVIDYDDWYRNEELPVIMLNITNANGTTFTVPIPFRRSSAQTTWDDATWILTSSFIIFTMQSGFGLLESGACSRRNEVNVMVKNVVDIVFGGITYWMFGYGLSFGEQAGSNAFFGVGYFFVDADEEHMGERYAHFVFQLSFATTATTIVSGVMAERTKLPAYMLFSFLNTIVYSLPASWIWREAGFLVQLGAVDIAGSSVVHIVGGVAGLVGTLMLKPRMGRYAAGSAALPMGSPTNALVGLFMLWWGWLGFNCGSTYGITGHKWKLTAKSAITTINASIGGGITGCFISYLTRDWKLNVADLINSILGALVAVTAGCAVVRPWEALVIGAIGAIITLATVPLLDRLRIDDPVGAVSVHAAAGIWGMLSVGIFAENDKLQYLTYGRAGLIHGGGGYLLGAQTAAVVAMIAWSALTSFMLLLVSLRLSPEDELLGADIAEHCIQYENHTIPPSVMGVHDECPSPVSAIIHSVAAQEDKKNNSPIEGDGGSGKMQISSLSVAGRRNAW</sequence>
<name>A0ABM1ELZ4_PRICU</name>
<feature type="transmembrane region" description="Helical" evidence="8">
    <location>
        <begin position="358"/>
        <end position="376"/>
    </location>
</feature>
<accession>A0ABM1ELZ4</accession>
<comment type="caution">
    <text evidence="8">Lacks conserved residue(s) required for the propagation of feature annotation.</text>
</comment>